<evidence type="ECO:0000313" key="3">
    <source>
        <dbReference type="Proteomes" id="UP000268093"/>
    </source>
</evidence>
<dbReference type="AlphaFoldDB" id="A0A433A152"/>
<sequence>MLPSSPFTETSSTPPSSRRQTFGSETSFSRHVTSRLINDDVNEKKQRQHRRQSARDELLRRKSMLISPNKVLAQTPAADGGPVNVVTPRRKAAPIDVEILAPKIPALSKEQMYVNYEEWMKMATDN</sequence>
<dbReference type="Proteomes" id="UP000268093">
    <property type="component" value="Unassembled WGS sequence"/>
</dbReference>
<dbReference type="Pfam" id="PF05786">
    <property type="entry name" value="Cnd2"/>
    <property type="match status" value="1"/>
</dbReference>
<name>A0A433A152_9FUNG</name>
<evidence type="ECO:0000313" key="2">
    <source>
        <dbReference type="EMBL" id="RUO96323.1"/>
    </source>
</evidence>
<reference evidence="2 3" key="1">
    <citation type="journal article" date="2018" name="New Phytol.">
        <title>Phylogenomics of Endogonaceae and evolution of mycorrhizas within Mucoromycota.</title>
        <authorList>
            <person name="Chang Y."/>
            <person name="Desiro A."/>
            <person name="Na H."/>
            <person name="Sandor L."/>
            <person name="Lipzen A."/>
            <person name="Clum A."/>
            <person name="Barry K."/>
            <person name="Grigoriev I.V."/>
            <person name="Martin F.M."/>
            <person name="Stajich J.E."/>
            <person name="Smith M.E."/>
            <person name="Bonito G."/>
            <person name="Spatafora J.W."/>
        </authorList>
    </citation>
    <scope>NUCLEOTIDE SEQUENCE [LARGE SCALE GENOMIC DNA]</scope>
    <source>
        <strain evidence="2 3">GMNB39</strain>
    </source>
</reference>
<proteinExistence type="predicted"/>
<keyword evidence="3" id="KW-1185">Reference proteome</keyword>
<dbReference type="GO" id="GO:0000796">
    <property type="term" value="C:condensin complex"/>
    <property type="evidence" value="ECO:0007669"/>
    <property type="project" value="InterPro"/>
</dbReference>
<gene>
    <name evidence="2" type="ORF">BC936DRAFT_142203</name>
</gene>
<comment type="caution">
    <text evidence="2">The sequence shown here is derived from an EMBL/GenBank/DDBJ whole genome shotgun (WGS) entry which is preliminary data.</text>
</comment>
<dbReference type="OrthoDB" id="362021at2759"/>
<accession>A0A433A152</accession>
<feature type="compositionally biased region" description="Low complexity" evidence="1">
    <location>
        <begin position="1"/>
        <end position="17"/>
    </location>
</feature>
<dbReference type="InterPro" id="IPR022816">
    <property type="entry name" value="Condensin_barren_su2"/>
</dbReference>
<evidence type="ECO:0000256" key="1">
    <source>
        <dbReference type="SAM" id="MobiDB-lite"/>
    </source>
</evidence>
<feature type="region of interest" description="Disordered" evidence="1">
    <location>
        <begin position="1"/>
        <end position="63"/>
    </location>
</feature>
<protein>
    <submittedName>
        <fullName evidence="2">Uncharacterized protein</fullName>
    </submittedName>
</protein>
<feature type="compositionally biased region" description="Polar residues" evidence="1">
    <location>
        <begin position="18"/>
        <end position="31"/>
    </location>
</feature>
<dbReference type="GO" id="GO:0007076">
    <property type="term" value="P:mitotic chromosome condensation"/>
    <property type="evidence" value="ECO:0007669"/>
    <property type="project" value="InterPro"/>
</dbReference>
<dbReference type="EMBL" id="RBNI01021968">
    <property type="protein sequence ID" value="RUO96323.1"/>
    <property type="molecule type" value="Genomic_DNA"/>
</dbReference>
<organism evidence="2 3">
    <name type="scientific">Jimgerdemannia flammicorona</name>
    <dbReference type="NCBI Taxonomy" id="994334"/>
    <lineage>
        <taxon>Eukaryota</taxon>
        <taxon>Fungi</taxon>
        <taxon>Fungi incertae sedis</taxon>
        <taxon>Mucoromycota</taxon>
        <taxon>Mucoromycotina</taxon>
        <taxon>Endogonomycetes</taxon>
        <taxon>Endogonales</taxon>
        <taxon>Endogonaceae</taxon>
        <taxon>Jimgerdemannia</taxon>
    </lineage>
</organism>
<feature type="non-terminal residue" evidence="2">
    <location>
        <position position="126"/>
    </location>
</feature>